<feature type="domain" description="HTH tetR-type" evidence="6">
    <location>
        <begin position="14"/>
        <end position="74"/>
    </location>
</feature>
<dbReference type="InterPro" id="IPR001647">
    <property type="entry name" value="HTH_TetR"/>
</dbReference>
<dbReference type="InterPro" id="IPR039538">
    <property type="entry name" value="BetI_C"/>
</dbReference>
<dbReference type="SUPFAM" id="SSF46689">
    <property type="entry name" value="Homeodomain-like"/>
    <property type="match status" value="1"/>
</dbReference>
<proteinExistence type="predicted"/>
<evidence type="ECO:0000256" key="2">
    <source>
        <dbReference type="ARBA" id="ARBA00023015"/>
    </source>
</evidence>
<dbReference type="InterPro" id="IPR036271">
    <property type="entry name" value="Tet_transcr_reg_TetR-rel_C_sf"/>
</dbReference>
<evidence type="ECO:0000256" key="3">
    <source>
        <dbReference type="ARBA" id="ARBA00023125"/>
    </source>
</evidence>
<dbReference type="PANTHER" id="PTHR30055:SF234">
    <property type="entry name" value="HTH-TYPE TRANSCRIPTIONAL REGULATOR BETI"/>
    <property type="match status" value="1"/>
</dbReference>
<keyword evidence="3 5" id="KW-0238">DNA-binding</keyword>
<reference evidence="7 8" key="1">
    <citation type="submission" date="2023-04" db="EMBL/GenBank/DDBJ databases">
        <title>Complete genome sequence of Alisedimentitalea scapharcae.</title>
        <authorList>
            <person name="Rong J.-C."/>
            <person name="Yi M.-L."/>
            <person name="Zhao Q."/>
        </authorList>
    </citation>
    <scope>NUCLEOTIDE SEQUENCE [LARGE SCALE GENOMIC DNA]</scope>
    <source>
        <strain evidence="7 8">KCTC 42119</strain>
    </source>
</reference>
<dbReference type="PANTHER" id="PTHR30055">
    <property type="entry name" value="HTH-TYPE TRANSCRIPTIONAL REGULATOR RUTR"/>
    <property type="match status" value="1"/>
</dbReference>
<dbReference type="Proteomes" id="UP001623232">
    <property type="component" value="Chromosome"/>
</dbReference>
<sequence length="213" mass="23259">MTSAPRKFNRITPDQRKLALIEATLALVGEKGVQGATVRAIADRADVTQGLIRHHFSSKEELISAAYDHHMTTLTTLAQATVDPTADTARSRLAGFVRATLTPPVVDQRSLALWAAFLNRVQQDAAMRAIHQRTYMVFRDHLEGLIHAALTESNHPAPQDRTRRLAIACNAVLDGLWLEGGALPNLFTPDELSEIGLASVGALINIDLKQKAE</sequence>
<dbReference type="Pfam" id="PF13977">
    <property type="entry name" value="TetR_C_6"/>
    <property type="match status" value="1"/>
</dbReference>
<evidence type="ECO:0000256" key="5">
    <source>
        <dbReference type="PROSITE-ProRule" id="PRU00335"/>
    </source>
</evidence>
<evidence type="ECO:0000313" key="7">
    <source>
        <dbReference type="EMBL" id="WZK88125.1"/>
    </source>
</evidence>
<keyword evidence="4" id="KW-0804">Transcription</keyword>
<dbReference type="Pfam" id="PF00440">
    <property type="entry name" value="TetR_N"/>
    <property type="match status" value="1"/>
</dbReference>
<dbReference type="PRINTS" id="PR00455">
    <property type="entry name" value="HTHTETR"/>
</dbReference>
<dbReference type="PROSITE" id="PS01081">
    <property type="entry name" value="HTH_TETR_1"/>
    <property type="match status" value="1"/>
</dbReference>
<dbReference type="InterPro" id="IPR050109">
    <property type="entry name" value="HTH-type_TetR-like_transc_reg"/>
</dbReference>
<evidence type="ECO:0000256" key="4">
    <source>
        <dbReference type="ARBA" id="ARBA00023163"/>
    </source>
</evidence>
<dbReference type="RefSeq" id="WP_406645494.1">
    <property type="nucleotide sequence ID" value="NZ_CP123584.1"/>
</dbReference>
<name>A0ABZ2XTH9_9RHOB</name>
<protein>
    <submittedName>
        <fullName evidence="7">TetR family transcriptional regulator C-terminal domain-containing protein</fullName>
    </submittedName>
</protein>
<accession>A0ABZ2XTH9</accession>
<evidence type="ECO:0000256" key="1">
    <source>
        <dbReference type="ARBA" id="ARBA00022491"/>
    </source>
</evidence>
<organism evidence="7 8">
    <name type="scientific">Aliisedimentitalea scapharcae</name>
    <dbReference type="NCBI Taxonomy" id="1524259"/>
    <lineage>
        <taxon>Bacteria</taxon>
        <taxon>Pseudomonadati</taxon>
        <taxon>Pseudomonadota</taxon>
        <taxon>Alphaproteobacteria</taxon>
        <taxon>Rhodobacterales</taxon>
        <taxon>Roseobacteraceae</taxon>
        <taxon>Aliisedimentitalea</taxon>
    </lineage>
</organism>
<gene>
    <name evidence="7" type="ORF">QEZ52_16155</name>
</gene>
<dbReference type="SUPFAM" id="SSF48498">
    <property type="entry name" value="Tetracyclin repressor-like, C-terminal domain"/>
    <property type="match status" value="1"/>
</dbReference>
<dbReference type="PROSITE" id="PS50977">
    <property type="entry name" value="HTH_TETR_2"/>
    <property type="match status" value="1"/>
</dbReference>
<dbReference type="Gene3D" id="1.10.357.10">
    <property type="entry name" value="Tetracycline Repressor, domain 2"/>
    <property type="match status" value="1"/>
</dbReference>
<feature type="DNA-binding region" description="H-T-H motif" evidence="5">
    <location>
        <begin position="37"/>
        <end position="56"/>
    </location>
</feature>
<keyword evidence="1" id="KW-0678">Repressor</keyword>
<evidence type="ECO:0000259" key="6">
    <source>
        <dbReference type="PROSITE" id="PS50977"/>
    </source>
</evidence>
<dbReference type="InterPro" id="IPR009057">
    <property type="entry name" value="Homeodomain-like_sf"/>
</dbReference>
<dbReference type="InterPro" id="IPR023772">
    <property type="entry name" value="DNA-bd_HTH_TetR-type_CS"/>
</dbReference>
<keyword evidence="2" id="KW-0805">Transcription regulation</keyword>
<dbReference type="EMBL" id="CP123584">
    <property type="protein sequence ID" value="WZK88125.1"/>
    <property type="molecule type" value="Genomic_DNA"/>
</dbReference>
<keyword evidence="8" id="KW-1185">Reference proteome</keyword>
<evidence type="ECO:0000313" key="8">
    <source>
        <dbReference type="Proteomes" id="UP001623232"/>
    </source>
</evidence>